<evidence type="ECO:0000313" key="7">
    <source>
        <dbReference type="Proteomes" id="UP000596742"/>
    </source>
</evidence>
<evidence type="ECO:0008006" key="8">
    <source>
        <dbReference type="Google" id="ProtNLM"/>
    </source>
</evidence>
<dbReference type="EMBL" id="UYJE01001611">
    <property type="protein sequence ID" value="VDI03612.1"/>
    <property type="molecule type" value="Genomic_DNA"/>
</dbReference>
<evidence type="ECO:0000256" key="1">
    <source>
        <dbReference type="ARBA" id="ARBA00009632"/>
    </source>
</evidence>
<dbReference type="GO" id="GO:0005739">
    <property type="term" value="C:mitochondrion"/>
    <property type="evidence" value="ECO:0007669"/>
    <property type="project" value="TreeGrafter"/>
</dbReference>
<organism evidence="6 7">
    <name type="scientific">Mytilus galloprovincialis</name>
    <name type="common">Mediterranean mussel</name>
    <dbReference type="NCBI Taxonomy" id="29158"/>
    <lineage>
        <taxon>Eukaryota</taxon>
        <taxon>Metazoa</taxon>
        <taxon>Spiralia</taxon>
        <taxon>Lophotrochozoa</taxon>
        <taxon>Mollusca</taxon>
        <taxon>Bivalvia</taxon>
        <taxon>Autobranchia</taxon>
        <taxon>Pteriomorphia</taxon>
        <taxon>Mytilida</taxon>
        <taxon>Mytiloidea</taxon>
        <taxon>Mytilidae</taxon>
        <taxon>Mytilinae</taxon>
        <taxon>Mytilus</taxon>
    </lineage>
</organism>
<dbReference type="InterPro" id="IPR000477">
    <property type="entry name" value="RT_dom"/>
</dbReference>
<comment type="caution">
    <text evidence="6">The sequence shown here is derived from an EMBL/GenBank/DDBJ whole genome shotgun (WGS) entry which is preliminary data.</text>
</comment>
<accession>A0A8B6CDR5</accession>
<dbReference type="InterPro" id="IPR043502">
    <property type="entry name" value="DNA/RNA_pol_sf"/>
</dbReference>
<keyword evidence="2" id="KW-0808">Transferase</keyword>
<dbReference type="PANTHER" id="PTHR21432">
    <property type="entry name" value="ACETYL-COA HYDROLASE-RELATED"/>
    <property type="match status" value="1"/>
</dbReference>
<dbReference type="InterPro" id="IPR046433">
    <property type="entry name" value="ActCoA_hydro"/>
</dbReference>
<dbReference type="InterPro" id="IPR003702">
    <property type="entry name" value="ActCoA_hydro_N"/>
</dbReference>
<protein>
    <recommendedName>
        <fullName evidence="8">Acetyl-CoA hydrolase</fullName>
    </recommendedName>
</protein>
<proteinExistence type="inferred from homology"/>
<evidence type="ECO:0000313" key="6">
    <source>
        <dbReference type="EMBL" id="VDI03612.1"/>
    </source>
</evidence>
<dbReference type="InterPro" id="IPR026888">
    <property type="entry name" value="AcetylCoA_hyd_C"/>
</dbReference>
<dbReference type="Gene3D" id="3.30.750.70">
    <property type="entry name" value="4-hydroxybutyrate coenzyme like domains"/>
    <property type="match status" value="1"/>
</dbReference>
<dbReference type="Pfam" id="PF02550">
    <property type="entry name" value="AcetylCoA_hydro"/>
    <property type="match status" value="1"/>
</dbReference>
<dbReference type="SUPFAM" id="SSF56672">
    <property type="entry name" value="DNA/RNA polymerases"/>
    <property type="match status" value="1"/>
</dbReference>
<feature type="domain" description="Acetyl-CoA hydrolase/transferase C-terminal" evidence="5">
    <location>
        <begin position="552"/>
        <end position="706"/>
    </location>
</feature>
<dbReference type="SUPFAM" id="SSF100950">
    <property type="entry name" value="NagB/RpiA/CoA transferase-like"/>
    <property type="match status" value="2"/>
</dbReference>
<dbReference type="GO" id="GO:0008775">
    <property type="term" value="F:acetate CoA-transferase activity"/>
    <property type="evidence" value="ECO:0007669"/>
    <property type="project" value="InterPro"/>
</dbReference>
<evidence type="ECO:0000256" key="2">
    <source>
        <dbReference type="ARBA" id="ARBA00022679"/>
    </source>
</evidence>
<dbReference type="CDD" id="cd01650">
    <property type="entry name" value="RT_nLTR_like"/>
    <property type="match status" value="1"/>
</dbReference>
<evidence type="ECO:0000259" key="4">
    <source>
        <dbReference type="Pfam" id="PF02550"/>
    </source>
</evidence>
<dbReference type="PANTHER" id="PTHR21432:SF20">
    <property type="entry name" value="ACETYL-COA HYDROLASE"/>
    <property type="match status" value="1"/>
</dbReference>
<comment type="similarity">
    <text evidence="1">Belongs to the acetyl-CoA hydrolase/transferase family.</text>
</comment>
<feature type="domain" description="Acetyl-CoA hydrolase/transferase N-terminal" evidence="4">
    <location>
        <begin position="291"/>
        <end position="457"/>
    </location>
</feature>
<dbReference type="Proteomes" id="UP000596742">
    <property type="component" value="Unassembled WGS sequence"/>
</dbReference>
<gene>
    <name evidence="6" type="ORF">MGAL_10B076283</name>
</gene>
<dbReference type="Pfam" id="PF00078">
    <property type="entry name" value="RVT_1"/>
    <property type="match status" value="1"/>
</dbReference>
<dbReference type="InterPro" id="IPR038460">
    <property type="entry name" value="AcetylCoA_hyd_C_sf"/>
</dbReference>
<dbReference type="AlphaFoldDB" id="A0A8B6CDR5"/>
<dbReference type="InterPro" id="IPR037171">
    <property type="entry name" value="NagB/RpiA_transferase-like"/>
</dbReference>
<dbReference type="OrthoDB" id="10250396at2759"/>
<sequence length="716" mass="79594">MIRVLCYLKNLKLLVMIDIGYVELTVTEVEDILKIVNPTKASSPDLISPKLLKEASSVLKYPLCNLFNLSLSTSTFPDQWKRANVTPVYKNSKPNDVRNYRPISLLSVISKCMERCVYKHVYNHLMRNNILTINQSGFTRGDSAVNQLINISNDFGKALDSGKEIRVVFCDISKAFDLVWHKGLLFKLQQAGISGSLLRWFENFLTKSNGWLLTVHVPNGYLDYLICEAFELTPYITTSQTQEMAFSLQAVRSGFRSLNKICVSTNVRSYYLYSPEPFHPLPDRLPQKNTAEEAVQVIQSGFRVFVHGAAATPVPLIEALCQHGLKAGLRNVELLHIHTEGPGTYNKPEYEGIFRSNSLFLAANARKAVMDGRADVIPVFLCEIPLLFRENKIPLDVALISITHPDKHGFCSLGPSVDCTRAAIQNAKYIIGMANRHLPRTIGDGIIHQSHVDTIVECDYPLHELKKGELSPEEQKIGKLIAEHLVEDGATLQMGIGSIPDAVLAQLNDHKDLGVHSEMFSDGVVELVENGCITNAKKNIETGSIISSFAVGTRKLYDFMDDNPFVEMCDVGFTNSVAVICQNPKVTAINSCIEVDLTGQVCADSIGEKMYSGFGGQIDFIRGAALGLDGRGKPIIAMPSTTKKGESKIVNMLKNGSGVVTTRAHVHYIVTEYGIAYLFGKNIRQRAYELIRLAHPDHRERLEKEAFERMKCMPSP</sequence>
<dbReference type="FunFam" id="3.40.1080.20:FF:000002">
    <property type="entry name" value="Acetyl-CoA hydrolase/transferase"/>
    <property type="match status" value="1"/>
</dbReference>
<keyword evidence="7" id="KW-1185">Reference proteome</keyword>
<dbReference type="Gene3D" id="3.40.1080.20">
    <property type="entry name" value="Acetyl-CoA hydrolase/transferase C-terminal domain"/>
    <property type="match status" value="1"/>
</dbReference>
<feature type="domain" description="Reverse transcriptase" evidence="3">
    <location>
        <begin position="93"/>
        <end position="211"/>
    </location>
</feature>
<evidence type="ECO:0000259" key="3">
    <source>
        <dbReference type="Pfam" id="PF00078"/>
    </source>
</evidence>
<name>A0A8B6CDR5_MYTGA</name>
<reference evidence="6" key="1">
    <citation type="submission" date="2018-11" db="EMBL/GenBank/DDBJ databases">
        <authorList>
            <person name="Alioto T."/>
            <person name="Alioto T."/>
        </authorList>
    </citation>
    <scope>NUCLEOTIDE SEQUENCE</scope>
</reference>
<evidence type="ECO:0000259" key="5">
    <source>
        <dbReference type="Pfam" id="PF13336"/>
    </source>
</evidence>
<dbReference type="Gene3D" id="3.40.1080.10">
    <property type="entry name" value="Glutaconate Coenzyme A-transferase"/>
    <property type="match status" value="1"/>
</dbReference>
<dbReference type="Pfam" id="PF13336">
    <property type="entry name" value="AcetylCoA_hyd_C"/>
    <property type="match status" value="1"/>
</dbReference>
<dbReference type="GO" id="GO:0006083">
    <property type="term" value="P:acetate metabolic process"/>
    <property type="evidence" value="ECO:0007669"/>
    <property type="project" value="InterPro"/>
</dbReference>